<keyword evidence="6" id="KW-0813">Transport</keyword>
<accession>A0A328VIU9</accession>
<comment type="subcellular location">
    <subcellularLocation>
        <location evidence="6">Cell membrane</location>
        <topology evidence="6">Multi-pass membrane protein</topology>
    </subcellularLocation>
    <subcellularLocation>
        <location evidence="1">Endomembrane system</location>
        <topology evidence="1">Multi-pass membrane protein</topology>
    </subcellularLocation>
    <subcellularLocation>
        <location evidence="7">Membrane</location>
        <topology evidence="7">Multi-pass membrane protein</topology>
    </subcellularLocation>
</comment>
<keyword evidence="11" id="KW-1185">Reference proteome</keyword>
<dbReference type="GO" id="GO:0042773">
    <property type="term" value="P:ATP synthesis coupled electron transport"/>
    <property type="evidence" value="ECO:0007669"/>
    <property type="project" value="InterPro"/>
</dbReference>
<dbReference type="NCBIfam" id="TIGR01770">
    <property type="entry name" value="NDH_I_N"/>
    <property type="match status" value="1"/>
</dbReference>
<dbReference type="Proteomes" id="UP000248706">
    <property type="component" value="Unassembled WGS sequence"/>
</dbReference>
<comment type="subunit">
    <text evidence="6">NDH-1 is composed of 14 different subunits. Subunits NuoA, H, J, K, L, M, N constitute the membrane sector of the complex.</text>
</comment>
<name>A0A328VIU9_9CHLR</name>
<evidence type="ECO:0000256" key="7">
    <source>
        <dbReference type="RuleBase" id="RU000320"/>
    </source>
</evidence>
<feature type="transmembrane region" description="Helical" evidence="6">
    <location>
        <begin position="124"/>
        <end position="141"/>
    </location>
</feature>
<keyword evidence="6" id="KW-1278">Translocase</keyword>
<feature type="compositionally biased region" description="Low complexity" evidence="8">
    <location>
        <begin position="524"/>
        <end position="533"/>
    </location>
</feature>
<dbReference type="InterPro" id="IPR001750">
    <property type="entry name" value="ND/Mrp_TM"/>
</dbReference>
<keyword evidence="2 6" id="KW-1003">Cell membrane</keyword>
<dbReference type="GO" id="GO:0012505">
    <property type="term" value="C:endomembrane system"/>
    <property type="evidence" value="ECO:0007669"/>
    <property type="project" value="UniProtKB-SubCell"/>
</dbReference>
<feature type="transmembrane region" description="Helical" evidence="6">
    <location>
        <begin position="12"/>
        <end position="35"/>
    </location>
</feature>
<evidence type="ECO:0000256" key="4">
    <source>
        <dbReference type="ARBA" id="ARBA00022989"/>
    </source>
</evidence>
<feature type="region of interest" description="Disordered" evidence="8">
    <location>
        <begin position="524"/>
        <end position="544"/>
    </location>
</feature>
<keyword evidence="5 6" id="KW-0472">Membrane</keyword>
<feature type="transmembrane region" description="Helical" evidence="6">
    <location>
        <begin position="271"/>
        <end position="292"/>
    </location>
</feature>
<feature type="transmembrane region" description="Helical" evidence="6">
    <location>
        <begin position="298"/>
        <end position="317"/>
    </location>
</feature>
<reference evidence="10 11" key="1">
    <citation type="submission" date="2016-08" db="EMBL/GenBank/DDBJ databases">
        <title>Analysis of Carbohydrate Active Enzymes in Thermogemmatispora T81 Reveals Carbohydrate Degradation Ability.</title>
        <authorList>
            <person name="Tomazini A."/>
            <person name="Lal S."/>
            <person name="Stott M."/>
            <person name="Henrissat B."/>
            <person name="Polikarpov I."/>
            <person name="Sparling R."/>
            <person name="Levin D.B."/>
        </authorList>
    </citation>
    <scope>NUCLEOTIDE SEQUENCE [LARGE SCALE GENOMIC DNA]</scope>
    <source>
        <strain evidence="10 11">T81</strain>
    </source>
</reference>
<dbReference type="RefSeq" id="WP_112431696.1">
    <property type="nucleotide sequence ID" value="NZ_MCIF01000002.1"/>
</dbReference>
<evidence type="ECO:0000256" key="5">
    <source>
        <dbReference type="ARBA" id="ARBA00023136"/>
    </source>
</evidence>
<keyword evidence="6" id="KW-0830">Ubiquinone</keyword>
<feature type="transmembrane region" description="Helical" evidence="6">
    <location>
        <begin position="393"/>
        <end position="413"/>
    </location>
</feature>
<evidence type="ECO:0000313" key="11">
    <source>
        <dbReference type="Proteomes" id="UP000248706"/>
    </source>
</evidence>
<dbReference type="EC" id="7.1.1.-" evidence="6"/>
<comment type="similarity">
    <text evidence="6">Belongs to the complex I subunit 2 family.</text>
</comment>
<dbReference type="EMBL" id="MCIF01000002">
    <property type="protein sequence ID" value="RAQ97377.1"/>
    <property type="molecule type" value="Genomic_DNA"/>
</dbReference>
<feature type="transmembrane region" description="Helical" evidence="6">
    <location>
        <begin position="555"/>
        <end position="577"/>
    </location>
</feature>
<dbReference type="Pfam" id="PF00361">
    <property type="entry name" value="Proton_antipo_M"/>
    <property type="match status" value="1"/>
</dbReference>
<feature type="transmembrane region" description="Helical" evidence="6">
    <location>
        <begin position="433"/>
        <end position="449"/>
    </location>
</feature>
<keyword evidence="6" id="KW-0520">NAD</keyword>
<feature type="transmembrane region" description="Helical" evidence="6">
    <location>
        <begin position="351"/>
        <end position="372"/>
    </location>
</feature>
<evidence type="ECO:0000256" key="6">
    <source>
        <dbReference type="HAMAP-Rule" id="MF_00445"/>
    </source>
</evidence>
<feature type="transmembrane region" description="Helical" evidence="6">
    <location>
        <begin position="229"/>
        <end position="250"/>
    </location>
</feature>
<evidence type="ECO:0000256" key="2">
    <source>
        <dbReference type="ARBA" id="ARBA00022475"/>
    </source>
</evidence>
<comment type="catalytic activity">
    <reaction evidence="6">
        <text>a quinone + NADH + 5 H(+)(in) = a quinol + NAD(+) + 4 H(+)(out)</text>
        <dbReference type="Rhea" id="RHEA:57888"/>
        <dbReference type="ChEBI" id="CHEBI:15378"/>
        <dbReference type="ChEBI" id="CHEBI:24646"/>
        <dbReference type="ChEBI" id="CHEBI:57540"/>
        <dbReference type="ChEBI" id="CHEBI:57945"/>
        <dbReference type="ChEBI" id="CHEBI:132124"/>
    </reaction>
</comment>
<comment type="function">
    <text evidence="6">NDH-1 shuttles electrons from NADH, via FMN and iron-sulfur (Fe-S) centers, to quinones in the respiratory chain. The immediate electron acceptor for the enzyme in this species is believed to be ubiquinone. Couples the redox reaction to proton translocation (for every two electrons transferred, four hydrogen ions are translocated across the cytoplasmic membrane), and thus conserves the redox energy in a proton gradient.</text>
</comment>
<feature type="transmembrane region" description="Helical" evidence="6">
    <location>
        <begin position="47"/>
        <end position="72"/>
    </location>
</feature>
<feature type="transmembrane region" description="Helical" evidence="6">
    <location>
        <begin position="92"/>
        <end position="112"/>
    </location>
</feature>
<evidence type="ECO:0000313" key="10">
    <source>
        <dbReference type="EMBL" id="RAQ97377.1"/>
    </source>
</evidence>
<organism evidence="10 11">
    <name type="scientific">Thermogemmatispora tikiterensis</name>
    <dbReference type="NCBI Taxonomy" id="1825093"/>
    <lineage>
        <taxon>Bacteria</taxon>
        <taxon>Bacillati</taxon>
        <taxon>Chloroflexota</taxon>
        <taxon>Ktedonobacteria</taxon>
        <taxon>Thermogemmatisporales</taxon>
        <taxon>Thermogemmatisporaceae</taxon>
        <taxon>Thermogemmatispora</taxon>
    </lineage>
</organism>
<feature type="transmembrane region" description="Helical" evidence="6">
    <location>
        <begin position="147"/>
        <end position="166"/>
    </location>
</feature>
<evidence type="ECO:0000256" key="1">
    <source>
        <dbReference type="ARBA" id="ARBA00004127"/>
    </source>
</evidence>
<proteinExistence type="inferred from homology"/>
<gene>
    <name evidence="6" type="primary">nuoN</name>
    <name evidence="10" type="ORF">A4R35_17705</name>
</gene>
<evidence type="ECO:0000256" key="8">
    <source>
        <dbReference type="SAM" id="MobiDB-lite"/>
    </source>
</evidence>
<dbReference type="OrthoDB" id="9807568at2"/>
<evidence type="ECO:0000259" key="9">
    <source>
        <dbReference type="Pfam" id="PF00361"/>
    </source>
</evidence>
<keyword evidence="6" id="KW-0874">Quinone</keyword>
<dbReference type="HAMAP" id="MF_00445">
    <property type="entry name" value="NDH1_NuoN_1"/>
    <property type="match status" value="1"/>
</dbReference>
<feature type="transmembrane region" description="Helical" evidence="6">
    <location>
        <begin position="178"/>
        <end position="199"/>
    </location>
</feature>
<dbReference type="GO" id="GO:0048038">
    <property type="term" value="F:quinone binding"/>
    <property type="evidence" value="ECO:0007669"/>
    <property type="project" value="UniProtKB-KW"/>
</dbReference>
<dbReference type="GO" id="GO:0005886">
    <property type="term" value="C:plasma membrane"/>
    <property type="evidence" value="ECO:0007669"/>
    <property type="project" value="UniProtKB-SubCell"/>
</dbReference>
<dbReference type="AlphaFoldDB" id="A0A328VIU9"/>
<evidence type="ECO:0000256" key="3">
    <source>
        <dbReference type="ARBA" id="ARBA00022692"/>
    </source>
</evidence>
<comment type="caution">
    <text evidence="10">The sequence shown here is derived from an EMBL/GenBank/DDBJ whole genome shotgun (WGS) entry which is preliminary data.</text>
</comment>
<feature type="domain" description="NADH:quinone oxidoreductase/Mrp antiporter transmembrane" evidence="9">
    <location>
        <begin position="141"/>
        <end position="444"/>
    </location>
</feature>
<dbReference type="GO" id="GO:0050136">
    <property type="term" value="F:NADH dehydrogenase (quinone) (non-electrogenic) activity"/>
    <property type="evidence" value="ECO:0007669"/>
    <property type="project" value="UniProtKB-UniRule"/>
</dbReference>
<dbReference type="GO" id="GO:0008137">
    <property type="term" value="F:NADH dehydrogenase (ubiquinone) activity"/>
    <property type="evidence" value="ECO:0007669"/>
    <property type="project" value="InterPro"/>
</dbReference>
<sequence>MSFTYIASAADWARIAPELVLAGVALLILLVDLLLPQTGAVPRERGAANFFVLPLLALLGVLGALAATIVLFVVGDGQRAFFGLVGSDWGSLYAYLAILSAAGLGIIFSPAYLKRLKLVHQGEYYALFLAATLGMMLLAAATSFMTLFLGLETLSLALYILCGFVTRRQSSQEAGMKYFLLSSFASAFLLYGVALIYGATGTTRFGARGTSAFPGVLQFLQVHPQSTTLLLIGIGLLTVGFAFKVSAIPFQMWTPDVYEGAPAPVTAFMSVGTKAAALVAFARVFAVVLAPVAADWQAVVWVLAVLTMVGGNLLALVQRNAKRLLAYSSVAHAGYLLIGVVVGGATGLAAILFYLLCYAFLNAGAFGALSALERLDNSGCDREDLRGLWFRRPWLAGFLAFFLLGLAGFPPMAGFAAKYYLFFAALQGGHPELLLIGVLTSVLGMYYYLRLIAAMFMEPAREAQEEALEVSLALAVAGAGASAGVAPRVSGPLGRAASTRTGGAGTGTAGAAVAVKTAAQATTKRAPAAQQAPETREQATEEGALAGSSLSWTTWLGLGLAALGALALGTVLPFWLVDLALKAAGTL</sequence>
<keyword evidence="4 6" id="KW-1133">Transmembrane helix</keyword>
<keyword evidence="3 6" id="KW-0812">Transmembrane</keyword>
<dbReference type="InterPro" id="IPR010096">
    <property type="entry name" value="NADH-Q_OxRdtase_suN/2"/>
</dbReference>
<dbReference type="PANTHER" id="PTHR22773">
    <property type="entry name" value="NADH DEHYDROGENASE"/>
    <property type="match status" value="1"/>
</dbReference>
<protein>
    <recommendedName>
        <fullName evidence="6">NADH-quinone oxidoreductase subunit N</fullName>
        <ecNumber evidence="6">7.1.1.-</ecNumber>
    </recommendedName>
    <alternativeName>
        <fullName evidence="6">NADH dehydrogenase I subunit N</fullName>
    </alternativeName>
    <alternativeName>
        <fullName evidence="6">NDH-1 subunit N</fullName>
    </alternativeName>
</protein>
<feature type="transmembrane region" description="Helical" evidence="6">
    <location>
        <begin position="324"/>
        <end position="345"/>
    </location>
</feature>